<dbReference type="EMBL" id="JAQSIO010000002">
    <property type="protein sequence ID" value="MDD0814287.1"/>
    <property type="molecule type" value="Genomic_DNA"/>
</dbReference>
<dbReference type="InterPro" id="IPR014915">
    <property type="entry name" value="Phage_TLS_TfmB"/>
</dbReference>
<keyword evidence="2" id="KW-1185">Reference proteome</keyword>
<name>A0ABT5MCJ4_9BURK</name>
<comment type="caution">
    <text evidence="1">The sequence shown here is derived from an EMBL/GenBank/DDBJ whole genome shotgun (WGS) entry which is preliminary data.</text>
</comment>
<evidence type="ECO:0000313" key="2">
    <source>
        <dbReference type="Proteomes" id="UP001528672"/>
    </source>
</evidence>
<sequence>MFEPDVTEAEARAEGFELEDYVTEVIEVWPDNETPLQLFRQVGTRWRIPPMGGTPIGLEWAAIYPLMDRLGLADEAWNDLHEALMVMEQTAIETMQEFAPKPAK</sequence>
<dbReference type="RefSeq" id="WP_273926361.1">
    <property type="nucleotide sequence ID" value="NZ_JAQSIO010000002.1"/>
</dbReference>
<dbReference type="Proteomes" id="UP001528672">
    <property type="component" value="Unassembled WGS sequence"/>
</dbReference>
<accession>A0ABT5MCJ4</accession>
<proteinExistence type="predicted"/>
<dbReference type="Pfam" id="PF08809">
    <property type="entry name" value="DUF1799"/>
    <property type="match status" value="1"/>
</dbReference>
<gene>
    <name evidence="1" type="ORF">PSQ39_06555</name>
</gene>
<evidence type="ECO:0000313" key="1">
    <source>
        <dbReference type="EMBL" id="MDD0814287.1"/>
    </source>
</evidence>
<protein>
    <submittedName>
        <fullName evidence="1">DUF1799 domain-containing protein</fullName>
    </submittedName>
</protein>
<organism evidence="1 2">
    <name type="scientific">Curvibacter microcysteis</name>
    <dbReference type="NCBI Taxonomy" id="3026419"/>
    <lineage>
        <taxon>Bacteria</taxon>
        <taxon>Pseudomonadati</taxon>
        <taxon>Pseudomonadota</taxon>
        <taxon>Betaproteobacteria</taxon>
        <taxon>Burkholderiales</taxon>
        <taxon>Comamonadaceae</taxon>
        <taxon>Curvibacter</taxon>
    </lineage>
</organism>
<reference evidence="1 2" key="1">
    <citation type="submission" date="2023-02" db="EMBL/GenBank/DDBJ databases">
        <title>Bacterial whole genome sequence for Curvibacter sp. HBC28.</title>
        <authorList>
            <person name="Le V."/>
            <person name="Ko S.-R."/>
            <person name="Ahn C.-Y."/>
            <person name="Oh H.-M."/>
        </authorList>
    </citation>
    <scope>NUCLEOTIDE SEQUENCE [LARGE SCALE GENOMIC DNA]</scope>
    <source>
        <strain evidence="1 2">HBC28</strain>
    </source>
</reference>